<protein>
    <recommendedName>
        <fullName evidence="3">F-box domain-containing protein</fullName>
    </recommendedName>
</protein>
<organism evidence="1 2">
    <name type="scientific">Armillaria ostoyae</name>
    <name type="common">Armillaria root rot fungus</name>
    <dbReference type="NCBI Taxonomy" id="47428"/>
    <lineage>
        <taxon>Eukaryota</taxon>
        <taxon>Fungi</taxon>
        <taxon>Dikarya</taxon>
        <taxon>Basidiomycota</taxon>
        <taxon>Agaricomycotina</taxon>
        <taxon>Agaricomycetes</taxon>
        <taxon>Agaricomycetidae</taxon>
        <taxon>Agaricales</taxon>
        <taxon>Marasmiineae</taxon>
        <taxon>Physalacriaceae</taxon>
        <taxon>Armillaria</taxon>
    </lineage>
</organism>
<evidence type="ECO:0008006" key="3">
    <source>
        <dbReference type="Google" id="ProtNLM"/>
    </source>
</evidence>
<proteinExistence type="predicted"/>
<gene>
    <name evidence="1" type="ORF">ARMOST_09561</name>
</gene>
<dbReference type="AlphaFoldDB" id="A0A284RBW3"/>
<evidence type="ECO:0000313" key="1">
    <source>
        <dbReference type="EMBL" id="SJL06225.1"/>
    </source>
</evidence>
<dbReference type="OrthoDB" id="10621625at2759"/>
<reference evidence="2" key="1">
    <citation type="journal article" date="2017" name="Nat. Ecol. Evol.">
        <title>Genome expansion and lineage-specific genetic innovations in the forest pathogenic fungi Armillaria.</title>
        <authorList>
            <person name="Sipos G."/>
            <person name="Prasanna A.N."/>
            <person name="Walter M.C."/>
            <person name="O'Connor E."/>
            <person name="Balint B."/>
            <person name="Krizsan K."/>
            <person name="Kiss B."/>
            <person name="Hess J."/>
            <person name="Varga T."/>
            <person name="Slot J."/>
            <person name="Riley R."/>
            <person name="Boka B."/>
            <person name="Rigling D."/>
            <person name="Barry K."/>
            <person name="Lee J."/>
            <person name="Mihaltcheva S."/>
            <person name="LaButti K."/>
            <person name="Lipzen A."/>
            <person name="Waldron R."/>
            <person name="Moloney N.M."/>
            <person name="Sperisen C."/>
            <person name="Kredics L."/>
            <person name="Vagvoelgyi C."/>
            <person name="Patrignani A."/>
            <person name="Fitzpatrick D."/>
            <person name="Nagy I."/>
            <person name="Doyle S."/>
            <person name="Anderson J.B."/>
            <person name="Grigoriev I.V."/>
            <person name="Gueldener U."/>
            <person name="Muensterkoetter M."/>
            <person name="Nagy L.G."/>
        </authorList>
    </citation>
    <scope>NUCLEOTIDE SEQUENCE [LARGE SCALE GENOMIC DNA]</scope>
    <source>
        <strain evidence="2">C18/9</strain>
    </source>
</reference>
<accession>A0A284RBW3</accession>
<evidence type="ECO:0000313" key="2">
    <source>
        <dbReference type="Proteomes" id="UP000219338"/>
    </source>
</evidence>
<name>A0A284RBW3_ARMOS</name>
<dbReference type="OMA" id="THEHADK"/>
<dbReference type="EMBL" id="FUEG01000006">
    <property type="protein sequence ID" value="SJL06225.1"/>
    <property type="molecule type" value="Genomic_DNA"/>
</dbReference>
<sequence length="427" mass="48813">MMARTAILVLPTPEALHVLQCLPLSIYVIVQPGNWDSHIPSYLHNLPEVGATTSQKITSRLERTLPLYQLQRALISLPSSSQRQIYHSLHTQLHQHADLRPAPLTTATMYTQSSLPTIHNSVIHRHLTDLPQPVQHHEIGYHSLPPELLHHTCIYLDSKTLLTLRLVHRASRIVASHHSHTTLCLSLPPNWQEYPHISLSDIQLLVSDLEILVTLFIQEWHVSLRATAIILDNWPLNRAAFFYHLLPKLTTVTLRGTRCHSHNDPVIQHPFLVPPSVHQLILHNCIFRSHTLETMVLPASQIQYLDLRNVRHSHVPIISHHPTAEECHRFRERMAITTHLGTEITQPIPANLQRLVLHSPLHDSLPSRTEPETSATTEQFRTVSGFLSLLQQVFQRPEMVTAVQKFIAPLQHFPRRFNPALVTELDL</sequence>
<dbReference type="Proteomes" id="UP000219338">
    <property type="component" value="Unassembled WGS sequence"/>
</dbReference>
<keyword evidence="2" id="KW-1185">Reference proteome</keyword>